<feature type="compositionally biased region" description="Basic residues" evidence="1">
    <location>
        <begin position="107"/>
        <end position="126"/>
    </location>
</feature>
<sequence length="154" mass="16192">MKKDSPEPRPPPHRSRSLGSAGAAAGAAVEDVGFPSRASTSAVPFSWEQRPGIPKPSGNLASPSPPSPRSDPLLPLPPPLRPAPSPPAGDDPPPPPPPPPPPIPIPSRRRSRSAPRIHRRGTRRRSGGCSVVESTVHVPRSGIRTGAYGLMNRR</sequence>
<dbReference type="PRINTS" id="PR01217">
    <property type="entry name" value="PRICHEXTENSN"/>
</dbReference>
<reference evidence="2" key="1">
    <citation type="submission" date="2020-07" db="EMBL/GenBank/DDBJ databases">
        <authorList>
            <person name="Lin J."/>
        </authorList>
    </citation>
    <scope>NUCLEOTIDE SEQUENCE</scope>
</reference>
<proteinExistence type="predicted"/>
<dbReference type="AlphaFoldDB" id="A0A6V7NHM7"/>
<accession>A0A6V7NHM7</accession>
<name>A0A6V7NHM7_ANACO</name>
<evidence type="ECO:0000256" key="1">
    <source>
        <dbReference type="SAM" id="MobiDB-lite"/>
    </source>
</evidence>
<protein>
    <submittedName>
        <fullName evidence="2">Uncharacterized protein</fullName>
    </submittedName>
</protein>
<feature type="compositionally biased region" description="Pro residues" evidence="1">
    <location>
        <begin position="63"/>
        <end position="105"/>
    </location>
</feature>
<feature type="region of interest" description="Disordered" evidence="1">
    <location>
        <begin position="1"/>
        <end position="134"/>
    </location>
</feature>
<evidence type="ECO:0000313" key="2">
    <source>
        <dbReference type="EMBL" id="CAD1818120.1"/>
    </source>
</evidence>
<gene>
    <name evidence="2" type="ORF">CB5_LOCUS1331</name>
</gene>
<dbReference type="EMBL" id="LR862138">
    <property type="protein sequence ID" value="CAD1818120.1"/>
    <property type="molecule type" value="Genomic_DNA"/>
</dbReference>
<organism evidence="2">
    <name type="scientific">Ananas comosus var. bracteatus</name>
    <name type="common">red pineapple</name>
    <dbReference type="NCBI Taxonomy" id="296719"/>
    <lineage>
        <taxon>Eukaryota</taxon>
        <taxon>Viridiplantae</taxon>
        <taxon>Streptophyta</taxon>
        <taxon>Embryophyta</taxon>
        <taxon>Tracheophyta</taxon>
        <taxon>Spermatophyta</taxon>
        <taxon>Magnoliopsida</taxon>
        <taxon>Liliopsida</taxon>
        <taxon>Poales</taxon>
        <taxon>Bromeliaceae</taxon>
        <taxon>Bromelioideae</taxon>
        <taxon>Ananas</taxon>
    </lineage>
</organism>